<name>A0A672JHV6_SALFA</name>
<dbReference type="Gene3D" id="3.10.110.10">
    <property type="entry name" value="Ubiquitin Conjugating Enzyme"/>
    <property type="match status" value="1"/>
</dbReference>
<evidence type="ECO:0000256" key="5">
    <source>
        <dbReference type="ARBA" id="ARBA00022840"/>
    </source>
</evidence>
<dbReference type="OrthoDB" id="269518at2759"/>
<evidence type="ECO:0000256" key="18">
    <source>
        <dbReference type="RuleBase" id="RU362109"/>
    </source>
</evidence>
<evidence type="ECO:0000256" key="13">
    <source>
        <dbReference type="ARBA" id="ARBA00076312"/>
    </source>
</evidence>
<keyword evidence="2" id="KW-0808">Transferase</keyword>
<dbReference type="PANTHER" id="PTHR24068">
    <property type="entry name" value="UBIQUITIN-CONJUGATING ENZYME E2"/>
    <property type="match status" value="1"/>
</dbReference>
<comment type="function">
    <text evidence="10">Accepts ubiquitin from the E1 complex and catalyzes its covalent attachment to other proteins. E2 ubiquitin conjugating enzyme that transfers ubiquitin to MAEA, a core component of the CTLH E3 ubiquitin-protein ligase complex. In vitro catalyzes 'Lys-11'- and 'Lys-48'-linked polyubiquitination. Capable, in vitro, to ubiquitinate histone H2A.</text>
</comment>
<sequence>MSLAEGVFRTGRSGRSNPEPPRGKVCHGAAGSLRAVTTVTVVTAPGVRGYFQAERLRWLHNRISFQLTSKRNTKMSSPSPGKRRMDTDVVKLIESKHEVTILSGLNEFVVKFHGPPGTPYEGGVWKVRVDLPDKYPFKSPSIGFMNKIFHPNIDEASGTVCLDVINQTWTALYDLTNIFESFLPQLLAYPNPIDPLNGDAAAMYLHRPEDYKHKIKEYIQKYATEEALKEQEEGGGDSSSESSMSDFSEDEAQDMEL</sequence>
<dbReference type="InterPro" id="IPR016135">
    <property type="entry name" value="UBQ-conjugating_enzyme/RWD"/>
</dbReference>
<feature type="active site" description="Glycyl thioester intermediate" evidence="17">
    <location>
        <position position="161"/>
    </location>
</feature>
<evidence type="ECO:0000256" key="4">
    <source>
        <dbReference type="ARBA" id="ARBA00022786"/>
    </source>
</evidence>
<keyword evidence="22" id="KW-1185">Reference proteome</keyword>
<dbReference type="EC" id="2.3.2.24" evidence="9"/>
<keyword evidence="5 18" id="KW-0067">ATP-binding</keyword>
<reference evidence="21" key="3">
    <citation type="submission" date="2025-09" db="UniProtKB">
        <authorList>
            <consortium name="Ensembl"/>
        </authorList>
    </citation>
    <scope>IDENTIFICATION</scope>
</reference>
<dbReference type="GeneID" id="115392521"/>
<protein>
    <recommendedName>
        <fullName evidence="12">Ubiquitin-conjugating enzyme E2 H</fullName>
        <ecNumber evidence="9">2.3.2.24</ecNumber>
    </recommendedName>
    <alternativeName>
        <fullName evidence="15">(E3-independent) E2 ubiquitin-conjugating enzyme H</fullName>
    </alternativeName>
    <alternativeName>
        <fullName evidence="13">E2 ubiquitin-conjugating enzyme H</fullName>
    </alternativeName>
    <alternativeName>
        <fullName evidence="16">Ubiquitin carrier protein H</fullName>
    </alternativeName>
    <alternativeName>
        <fullName evidence="14">Ubiquitin-protein ligase H</fullName>
    </alternativeName>
</protein>
<dbReference type="OMA" id="QQWSAVY"/>
<reference evidence="21" key="1">
    <citation type="submission" date="2019-06" db="EMBL/GenBank/DDBJ databases">
        <authorList>
            <consortium name="Wellcome Sanger Institute Data Sharing"/>
        </authorList>
    </citation>
    <scope>NUCLEOTIDE SEQUENCE [LARGE SCALE GENOMIC DNA]</scope>
</reference>
<evidence type="ECO:0000259" key="20">
    <source>
        <dbReference type="PROSITE" id="PS50127"/>
    </source>
</evidence>
<dbReference type="SUPFAM" id="SSF54495">
    <property type="entry name" value="UBC-like"/>
    <property type="match status" value="1"/>
</dbReference>
<dbReference type="Pfam" id="PF00179">
    <property type="entry name" value="UQ_con"/>
    <property type="match status" value="1"/>
</dbReference>
<dbReference type="RefSeq" id="XP_029953052.1">
    <property type="nucleotide sequence ID" value="XM_030097192.1"/>
</dbReference>
<evidence type="ECO:0000256" key="6">
    <source>
        <dbReference type="ARBA" id="ARBA00022843"/>
    </source>
</evidence>
<dbReference type="InterPro" id="IPR000608">
    <property type="entry name" value="UBC"/>
</dbReference>
<evidence type="ECO:0000256" key="14">
    <source>
        <dbReference type="ARBA" id="ARBA00077502"/>
    </source>
</evidence>
<dbReference type="FunCoup" id="A0A672JHV6">
    <property type="interactions" value="1634"/>
</dbReference>
<keyword evidence="7" id="KW-0007">Acetylation</keyword>
<dbReference type="GO" id="GO:0061631">
    <property type="term" value="F:ubiquitin conjugating enzyme activity"/>
    <property type="evidence" value="ECO:0007669"/>
    <property type="project" value="UniProtKB-EC"/>
</dbReference>
<proteinExistence type="inferred from homology"/>
<gene>
    <name evidence="21" type="primary">LOC115392521</name>
</gene>
<dbReference type="InterPro" id="IPR023313">
    <property type="entry name" value="UBQ-conjugating_AS"/>
</dbReference>
<evidence type="ECO:0000256" key="11">
    <source>
        <dbReference type="ARBA" id="ARBA00063081"/>
    </source>
</evidence>
<evidence type="ECO:0000256" key="7">
    <source>
        <dbReference type="ARBA" id="ARBA00022990"/>
    </source>
</evidence>
<evidence type="ECO:0000256" key="1">
    <source>
        <dbReference type="ARBA" id="ARBA00000485"/>
    </source>
</evidence>
<organism evidence="21 22">
    <name type="scientific">Salarias fasciatus</name>
    <name type="common">Jewelled blenny</name>
    <name type="synonym">Blennius fasciatus</name>
    <dbReference type="NCBI Taxonomy" id="181472"/>
    <lineage>
        <taxon>Eukaryota</taxon>
        <taxon>Metazoa</taxon>
        <taxon>Chordata</taxon>
        <taxon>Craniata</taxon>
        <taxon>Vertebrata</taxon>
        <taxon>Euteleostomi</taxon>
        <taxon>Actinopterygii</taxon>
        <taxon>Neopterygii</taxon>
        <taxon>Teleostei</taxon>
        <taxon>Neoteleostei</taxon>
        <taxon>Acanthomorphata</taxon>
        <taxon>Ovalentaria</taxon>
        <taxon>Blenniimorphae</taxon>
        <taxon>Blenniiformes</taxon>
        <taxon>Blennioidei</taxon>
        <taxon>Blenniidae</taxon>
        <taxon>Salariinae</taxon>
        <taxon>Salarias</taxon>
    </lineage>
</organism>
<dbReference type="PROSITE" id="PS00183">
    <property type="entry name" value="UBC_1"/>
    <property type="match status" value="1"/>
</dbReference>
<comment type="catalytic activity">
    <reaction evidence="8">
        <text>S-ubiquitinyl-[E1 ubiquitin-activating enzyme]-L-cysteine + [acceptor protein]-L-lysine = [E1 ubiquitin-activating enzyme]-L-cysteine + N(6)-monoubiquitinyl-[acceptor protein]-L-lysine.</text>
        <dbReference type="EC" id="2.3.2.24"/>
    </reaction>
</comment>
<keyword evidence="6" id="KW-0832">Ubl conjugation</keyword>
<evidence type="ECO:0000256" key="17">
    <source>
        <dbReference type="PROSITE-ProRule" id="PRU10133"/>
    </source>
</evidence>
<dbReference type="AlphaFoldDB" id="A0A672JHV6"/>
<evidence type="ECO:0000256" key="16">
    <source>
        <dbReference type="ARBA" id="ARBA00082119"/>
    </source>
</evidence>
<evidence type="ECO:0000256" key="10">
    <source>
        <dbReference type="ARBA" id="ARBA00060202"/>
    </source>
</evidence>
<reference evidence="21" key="2">
    <citation type="submission" date="2025-08" db="UniProtKB">
        <authorList>
            <consortium name="Ensembl"/>
        </authorList>
    </citation>
    <scope>IDENTIFICATION</scope>
</reference>
<feature type="compositionally biased region" description="Acidic residues" evidence="19">
    <location>
        <begin position="247"/>
        <end position="257"/>
    </location>
</feature>
<evidence type="ECO:0000256" key="12">
    <source>
        <dbReference type="ARBA" id="ARBA00072436"/>
    </source>
</evidence>
<dbReference type="CDD" id="cd23797">
    <property type="entry name" value="UBCc_UBE2H"/>
    <property type="match status" value="1"/>
</dbReference>
<evidence type="ECO:0000256" key="8">
    <source>
        <dbReference type="ARBA" id="ARBA00035845"/>
    </source>
</evidence>
<evidence type="ECO:0000256" key="9">
    <source>
        <dbReference type="ARBA" id="ARBA00039076"/>
    </source>
</evidence>
<dbReference type="Ensembl" id="ENSSFAT00005054471.1">
    <property type="protein sequence ID" value="ENSSFAP00005052809.1"/>
    <property type="gene ID" value="ENSSFAG00005025270.1"/>
</dbReference>
<feature type="domain" description="UBC core" evidence="20">
    <location>
        <begin position="62"/>
        <end position="224"/>
    </location>
</feature>
<keyword evidence="4 18" id="KW-0833">Ubl conjugation pathway</keyword>
<keyword evidence="3 18" id="KW-0547">Nucleotide-binding</keyword>
<accession>A0A672JHV6</accession>
<comment type="similarity">
    <text evidence="18">Belongs to the ubiquitin-conjugating enzyme family.</text>
</comment>
<evidence type="ECO:0000313" key="22">
    <source>
        <dbReference type="Proteomes" id="UP000472267"/>
    </source>
</evidence>
<dbReference type="PROSITE" id="PS50127">
    <property type="entry name" value="UBC_2"/>
    <property type="match status" value="1"/>
</dbReference>
<feature type="region of interest" description="Disordered" evidence="19">
    <location>
        <begin position="1"/>
        <end position="25"/>
    </location>
</feature>
<comment type="subunit">
    <text evidence="11">Interacts with MAEA and WDR26, components of the CTLH complex that contains GID4, RANBP9 and/or RANBP10, MKLN1, MAEA, RMND5A (or alternatively its paralog RMND5B), GID8, ARMC8, WDR26 and YPEL5.</text>
</comment>
<evidence type="ECO:0000313" key="21">
    <source>
        <dbReference type="Ensembl" id="ENSSFAP00005052809.1"/>
    </source>
</evidence>
<dbReference type="Proteomes" id="UP000472267">
    <property type="component" value="Chromosome 7"/>
</dbReference>
<evidence type="ECO:0000256" key="3">
    <source>
        <dbReference type="ARBA" id="ARBA00022741"/>
    </source>
</evidence>
<dbReference type="SMART" id="SM00212">
    <property type="entry name" value="UBCc"/>
    <property type="match status" value="1"/>
</dbReference>
<evidence type="ECO:0000256" key="15">
    <source>
        <dbReference type="ARBA" id="ARBA00078369"/>
    </source>
</evidence>
<dbReference type="GO" id="GO:0005524">
    <property type="term" value="F:ATP binding"/>
    <property type="evidence" value="ECO:0007669"/>
    <property type="project" value="UniProtKB-UniRule"/>
</dbReference>
<comment type="catalytic activity">
    <reaction evidence="1">
        <text>S-ubiquitinyl-[E1 ubiquitin-activating enzyme]-L-cysteine + [E2 ubiquitin-conjugating enzyme]-L-cysteine = [E1 ubiquitin-activating enzyme]-L-cysteine + S-ubiquitinyl-[E2 ubiquitin-conjugating enzyme]-L-cysteine.</text>
        <dbReference type="EC" id="2.3.2.23"/>
    </reaction>
</comment>
<dbReference type="FunFam" id="3.10.110.10:FF:000078">
    <property type="entry name" value="ubiquitin-conjugating enzyme E2 H isoform X2"/>
    <property type="match status" value="1"/>
</dbReference>
<evidence type="ECO:0000256" key="2">
    <source>
        <dbReference type="ARBA" id="ARBA00022679"/>
    </source>
</evidence>
<feature type="region of interest" description="Disordered" evidence="19">
    <location>
        <begin position="226"/>
        <end position="257"/>
    </location>
</feature>
<evidence type="ECO:0000256" key="19">
    <source>
        <dbReference type="SAM" id="MobiDB-lite"/>
    </source>
</evidence>
<dbReference type="InParanoid" id="A0A672JHV6"/>